<dbReference type="AlphaFoldDB" id="J0XWC7"/>
<protein>
    <recommendedName>
        <fullName evidence="1">DUF2326 domain-containing protein</fullName>
    </recommendedName>
</protein>
<dbReference type="Gene3D" id="3.40.50.300">
    <property type="entry name" value="P-loop containing nucleotide triphosphate hydrolases"/>
    <property type="match status" value="1"/>
</dbReference>
<name>J0XWC7_9BACT</name>
<feature type="domain" description="DUF2326" evidence="1">
    <location>
        <begin position="449"/>
        <end position="566"/>
    </location>
</feature>
<evidence type="ECO:0000259" key="1">
    <source>
        <dbReference type="Pfam" id="PF10088"/>
    </source>
</evidence>
<dbReference type="Proteomes" id="UP000005113">
    <property type="component" value="Unassembled WGS sequence"/>
</dbReference>
<reference evidence="3" key="1">
    <citation type="journal article" date="2012" name="Stand. Genomic Sci.">
        <title>Permanent draft genome sequence of the gliding predator Saprospira grandis strain Sa g1 (= HR1).</title>
        <authorList>
            <person name="Mavromatis K."/>
            <person name="Chertkov O."/>
            <person name="Lapidus A."/>
            <person name="Nolan M."/>
            <person name="Lucas S."/>
            <person name="Tice H."/>
            <person name="Del Rio T.G."/>
            <person name="Cheng J.F."/>
            <person name="Han C."/>
            <person name="Tapia R."/>
            <person name="Bruce D."/>
            <person name="Goodwin L.A."/>
            <person name="Pitluck S."/>
            <person name="Huntemann M."/>
            <person name="Liolios K."/>
            <person name="Pagani I."/>
            <person name="Ivanova N."/>
            <person name="Mikhailova N."/>
            <person name="Pati A."/>
            <person name="Chen A."/>
            <person name="Palaniappan K."/>
            <person name="Land M."/>
            <person name="Brambilla E.M."/>
            <person name="Rohde M."/>
            <person name="Spring S."/>
            <person name="Goker M."/>
            <person name="Detter J.C."/>
            <person name="Bristow J."/>
            <person name="Eisen J.A."/>
            <person name="Markowitz V."/>
            <person name="Hugenholtz P."/>
            <person name="Kyrpides N.C."/>
            <person name="Klenk H.P."/>
            <person name="Woyke T."/>
        </authorList>
    </citation>
    <scope>NUCLEOTIDE SEQUENCE [LARGE SCALE GENOMIC DNA]</scope>
    <source>
        <strain evidence="3">DSM 2844</strain>
    </source>
</reference>
<dbReference type="OrthoDB" id="5140926at2"/>
<dbReference type="Pfam" id="PF10088">
    <property type="entry name" value="DUF2326"/>
    <property type="match status" value="1"/>
</dbReference>
<gene>
    <name evidence="2" type="ORF">SapgrDRAFT_1624</name>
</gene>
<dbReference type="EMBL" id="JH719942">
    <property type="protein sequence ID" value="EJF53331.1"/>
    <property type="molecule type" value="Genomic_DNA"/>
</dbReference>
<dbReference type="RefSeq" id="WP_002658908.1">
    <property type="nucleotide sequence ID" value="NZ_JH719942.1"/>
</dbReference>
<organism evidence="2 3">
    <name type="scientific">Saprospira grandis DSM 2844</name>
    <dbReference type="NCBI Taxonomy" id="694433"/>
    <lineage>
        <taxon>Bacteria</taxon>
        <taxon>Pseudomonadati</taxon>
        <taxon>Bacteroidota</taxon>
        <taxon>Saprospiria</taxon>
        <taxon>Saprospirales</taxon>
        <taxon>Saprospiraceae</taxon>
        <taxon>Saprospira</taxon>
    </lineage>
</organism>
<dbReference type="InterPro" id="IPR018760">
    <property type="entry name" value="DUF2326"/>
</dbReference>
<evidence type="ECO:0000313" key="2">
    <source>
        <dbReference type="EMBL" id="EJF53331.1"/>
    </source>
</evidence>
<dbReference type="InterPro" id="IPR027417">
    <property type="entry name" value="P-loop_NTPase"/>
</dbReference>
<sequence>MFLKELYIRNENSIIREITFKKGVNFIVDETPEGSSIQATGNNVGKTTVLRLIDYCLGGKGKNIYQDPEFNRQSNTKIESFLKKNNIIIAIVLTDDIDDDNASEIVIERNFLSRKKKVQSINGSAIVNNKEFEKELKKVIYNSFIDKPTFRQIISKNIRDEESRMKNIVKVLNPYTKNEEYEALYLFWLGLEFDNLDRKYLLLEEKKAEERLQRRLLAESNSSLIEQRLNFVTKKIDELGKQKSEFNLNENYGQDLENLNEVKLTLSKFSTELSRLEVRKELIIESKEDLEKEYSEIDIKQIQALYTKAQSLIPNIQVTFEETVSFHNNLIQEKIDYITKELPQIEEKILSLKVNINSLLIEEKRLTEVLQKSGVQEDLEVIIIELNKQYEHKGKLEEKKRLWDISNAKLEQIEEDLVVINRGIEEKDKLIQERITKFNDFFSEMSFKLYGEYYLLSSQKNDKGYELLVTNTEGNPSTGKKKGQIAAFDFAYLEFADKLGIKHLNFIMHDQLESMHDNQINTLVDVANEINGQYIVPILRDKIPSNLSLGDMERLSLSQEEKLFKLA</sequence>
<accession>J0XWC7</accession>
<dbReference type="HOGENOM" id="CLU_034463_0_0_10"/>
<proteinExistence type="predicted"/>
<evidence type="ECO:0000313" key="3">
    <source>
        <dbReference type="Proteomes" id="UP000005113"/>
    </source>
</evidence>